<sequence>MDCSLPLTFNGAHLSTCSSSSLHSSINFRSPTTLRWGMQSGQYPTVRSLVTSRSNGTAFRVLVNSNVSPGKGNYRGNVKDAIMVDPLEAKRLAAKQMQEIQAEDKLKRQRRIEAINGAWAMIGLTAGLVIEGRTGDSIPAQLEGYWRSLHFEGYWSTLQLSGYWSNIASFFDW</sequence>
<dbReference type="InterPro" id="IPR053091">
    <property type="entry name" value="PSII_Assembly/Photoprotect-Rel"/>
</dbReference>
<reference evidence="1 2" key="1">
    <citation type="submission" date="2020-10" db="EMBL/GenBank/DDBJ databases">
        <title>The Coptis chinensis genome and diversification of protoberbering-type alkaloids.</title>
        <authorList>
            <person name="Wang B."/>
            <person name="Shu S."/>
            <person name="Song C."/>
            <person name="Liu Y."/>
        </authorList>
    </citation>
    <scope>NUCLEOTIDE SEQUENCE [LARGE SCALE GENOMIC DNA]</scope>
    <source>
        <strain evidence="1">HL-2020</strain>
        <tissue evidence="1">Leaf</tissue>
    </source>
</reference>
<keyword evidence="2" id="KW-1185">Reference proteome</keyword>
<evidence type="ECO:0000313" key="1">
    <source>
        <dbReference type="EMBL" id="KAF9613697.1"/>
    </source>
</evidence>
<dbReference type="GO" id="GO:0009535">
    <property type="term" value="C:chloroplast thylakoid membrane"/>
    <property type="evidence" value="ECO:0007669"/>
    <property type="project" value="TreeGrafter"/>
</dbReference>
<comment type="caution">
    <text evidence="1">The sequence shown here is derived from an EMBL/GenBank/DDBJ whole genome shotgun (WGS) entry which is preliminary data.</text>
</comment>
<dbReference type="Proteomes" id="UP000631114">
    <property type="component" value="Unassembled WGS sequence"/>
</dbReference>
<protein>
    <submittedName>
        <fullName evidence="1">Uncharacterized protein</fullName>
    </submittedName>
</protein>
<evidence type="ECO:0000313" key="2">
    <source>
        <dbReference type="Proteomes" id="UP000631114"/>
    </source>
</evidence>
<dbReference type="PANTHER" id="PTHR37752">
    <property type="entry name" value="OS02G0610700 PROTEIN"/>
    <property type="match status" value="1"/>
</dbReference>
<name>A0A835IBE6_9MAGN</name>
<proteinExistence type="predicted"/>
<dbReference type="PANTHER" id="PTHR37752:SF1">
    <property type="entry name" value="OS02G0610700 PROTEIN"/>
    <property type="match status" value="1"/>
</dbReference>
<dbReference type="EMBL" id="JADFTS010000003">
    <property type="protein sequence ID" value="KAF9613697.1"/>
    <property type="molecule type" value="Genomic_DNA"/>
</dbReference>
<dbReference type="AlphaFoldDB" id="A0A835IBE6"/>
<dbReference type="OrthoDB" id="1887732at2759"/>
<organism evidence="1 2">
    <name type="scientific">Coptis chinensis</name>
    <dbReference type="NCBI Taxonomy" id="261450"/>
    <lineage>
        <taxon>Eukaryota</taxon>
        <taxon>Viridiplantae</taxon>
        <taxon>Streptophyta</taxon>
        <taxon>Embryophyta</taxon>
        <taxon>Tracheophyta</taxon>
        <taxon>Spermatophyta</taxon>
        <taxon>Magnoliopsida</taxon>
        <taxon>Ranunculales</taxon>
        <taxon>Ranunculaceae</taxon>
        <taxon>Coptidoideae</taxon>
        <taxon>Coptis</taxon>
    </lineage>
</organism>
<gene>
    <name evidence="1" type="ORF">IFM89_010139</name>
</gene>
<accession>A0A835IBE6</accession>